<reference evidence="2" key="1">
    <citation type="journal article" date="2023" name="Mol. Plant Microbe Interact.">
        <title>Elucidating the Obligate Nature and Biological Capacity of an Invasive Fungal Corn Pathogen.</title>
        <authorList>
            <person name="MacCready J.S."/>
            <person name="Roggenkamp E.M."/>
            <person name="Gdanetz K."/>
            <person name="Chilvers M.I."/>
        </authorList>
    </citation>
    <scope>NUCLEOTIDE SEQUENCE</scope>
    <source>
        <strain evidence="2">PM02</strain>
    </source>
</reference>
<evidence type="ECO:0000313" key="3">
    <source>
        <dbReference type="Proteomes" id="UP001217918"/>
    </source>
</evidence>
<protein>
    <recommendedName>
        <fullName evidence="4">NAD dependent epimerase/dehydratase</fullName>
    </recommendedName>
</protein>
<dbReference type="Pfam" id="PF17784">
    <property type="entry name" value="Sulfotransfer_4"/>
    <property type="match status" value="1"/>
</dbReference>
<feature type="transmembrane region" description="Helical" evidence="1">
    <location>
        <begin position="241"/>
        <end position="261"/>
    </location>
</feature>
<keyword evidence="3" id="KW-1185">Reference proteome</keyword>
<dbReference type="Proteomes" id="UP001217918">
    <property type="component" value="Unassembled WGS sequence"/>
</dbReference>
<keyword evidence="1" id="KW-0472">Membrane</keyword>
<dbReference type="PANTHER" id="PTHR36978">
    <property type="entry name" value="P-LOOP CONTAINING NUCLEOTIDE TRIPHOSPHATE HYDROLASE"/>
    <property type="match status" value="1"/>
</dbReference>
<dbReference type="AlphaFoldDB" id="A0AAD9I8V8"/>
<proteinExistence type="predicted"/>
<dbReference type="EMBL" id="JAQQPM010000006">
    <property type="protein sequence ID" value="KAK2073196.1"/>
    <property type="molecule type" value="Genomic_DNA"/>
</dbReference>
<sequence>MAYEVQYTPLPQCNELPLLALGLGRTGTDSLRIALEHLGYASPYHMITASTANPPDCLLWQAALEDKMAGRDGLTREHWDGLLGHCGAATDWPVAFFAAELVAAYPEAKVVLTTRAVDAWHASTLAAGNWRATEPFLRVLARLGDWGARMYQPMLHTAWTWYFGGDFARNGRAAFEAHYALVRRLVPPDRLLEFDVGQGWGPLCAFLGKDVPDLPFPHVNDSRMFRARCMGRNWRQLGNVAVWWAVRAAGVACLVGAVVHVRAKWW</sequence>
<dbReference type="InterPro" id="IPR040632">
    <property type="entry name" value="Sulfotransfer_4"/>
</dbReference>
<dbReference type="Gene3D" id="3.40.50.300">
    <property type="entry name" value="P-loop containing nucleotide triphosphate hydrolases"/>
    <property type="match status" value="1"/>
</dbReference>
<accession>A0AAD9I8V8</accession>
<evidence type="ECO:0000313" key="2">
    <source>
        <dbReference type="EMBL" id="KAK2073196.1"/>
    </source>
</evidence>
<dbReference type="SUPFAM" id="SSF52540">
    <property type="entry name" value="P-loop containing nucleoside triphosphate hydrolases"/>
    <property type="match status" value="1"/>
</dbReference>
<comment type="caution">
    <text evidence="2">The sequence shown here is derived from an EMBL/GenBank/DDBJ whole genome shotgun (WGS) entry which is preliminary data.</text>
</comment>
<evidence type="ECO:0000256" key="1">
    <source>
        <dbReference type="SAM" id="Phobius"/>
    </source>
</evidence>
<name>A0AAD9I8V8_9PEZI</name>
<keyword evidence="1" id="KW-1133">Transmembrane helix</keyword>
<gene>
    <name evidence="2" type="ORF">P8C59_007494</name>
</gene>
<dbReference type="InterPro" id="IPR027417">
    <property type="entry name" value="P-loop_NTPase"/>
</dbReference>
<evidence type="ECO:0008006" key="4">
    <source>
        <dbReference type="Google" id="ProtNLM"/>
    </source>
</evidence>
<dbReference type="PANTHER" id="PTHR36978:SF4">
    <property type="entry name" value="P-LOOP CONTAINING NUCLEOSIDE TRIPHOSPHATE HYDROLASE PROTEIN"/>
    <property type="match status" value="1"/>
</dbReference>
<organism evidence="2 3">
    <name type="scientific">Phyllachora maydis</name>
    <dbReference type="NCBI Taxonomy" id="1825666"/>
    <lineage>
        <taxon>Eukaryota</taxon>
        <taxon>Fungi</taxon>
        <taxon>Dikarya</taxon>
        <taxon>Ascomycota</taxon>
        <taxon>Pezizomycotina</taxon>
        <taxon>Sordariomycetes</taxon>
        <taxon>Sordariomycetidae</taxon>
        <taxon>Phyllachorales</taxon>
        <taxon>Phyllachoraceae</taxon>
        <taxon>Phyllachora</taxon>
    </lineage>
</organism>
<keyword evidence="1" id="KW-0812">Transmembrane</keyword>